<dbReference type="GO" id="GO:0008168">
    <property type="term" value="F:methyltransferase activity"/>
    <property type="evidence" value="ECO:0007669"/>
    <property type="project" value="UniProtKB-KW"/>
</dbReference>
<evidence type="ECO:0000313" key="2">
    <source>
        <dbReference type="EMBL" id="GAA0613776.1"/>
    </source>
</evidence>
<dbReference type="GO" id="GO:0032259">
    <property type="term" value="P:methylation"/>
    <property type="evidence" value="ECO:0007669"/>
    <property type="project" value="UniProtKB-KW"/>
</dbReference>
<name>A0ABN1GL36_9ACTN</name>
<dbReference type="EMBL" id="BAAAHE010000010">
    <property type="protein sequence ID" value="GAA0613776.1"/>
    <property type="molecule type" value="Genomic_DNA"/>
</dbReference>
<dbReference type="Pfam" id="PF18096">
    <property type="entry name" value="Thump_like"/>
    <property type="match status" value="1"/>
</dbReference>
<keyword evidence="2" id="KW-0808">Transferase</keyword>
<reference evidence="2 3" key="1">
    <citation type="journal article" date="2019" name="Int. J. Syst. Evol. Microbiol.">
        <title>The Global Catalogue of Microorganisms (GCM) 10K type strain sequencing project: providing services to taxonomists for standard genome sequencing and annotation.</title>
        <authorList>
            <consortium name="The Broad Institute Genomics Platform"/>
            <consortium name="The Broad Institute Genome Sequencing Center for Infectious Disease"/>
            <person name="Wu L."/>
            <person name="Ma J."/>
        </authorList>
    </citation>
    <scope>NUCLEOTIDE SEQUENCE [LARGE SCALE GENOMIC DNA]</scope>
    <source>
        <strain evidence="2 3">JCM 10671</strain>
    </source>
</reference>
<gene>
    <name evidence="2" type="ORF">GCM10009547_14580</name>
</gene>
<keyword evidence="2" id="KW-0489">Methyltransferase</keyword>
<evidence type="ECO:0000259" key="1">
    <source>
        <dbReference type="Pfam" id="PF18096"/>
    </source>
</evidence>
<sequence>MDLAAFGALRTPAGAAVLAELAAAGPLDDAAALRLGTRLRRDHPAEFVAAALTQARLRERAVAKFGPAAARMWFTPAGLEQATHPVVAAHRAARVAAALGPGATVFDLCCGIGTDSLALRAAGLVVTAVDADPLTAAVAAANLTLDSPTGDDISSAGVVVGDVREVDLGDAAVFVDPARRAARGRVFDPDAYAPPWSFVRELLRRPATVAKVAPGIPHDLPEPEVAIEWVSLRGEVKEAALYSPGLVAGPADGARRRATLLPGGHTLSAVGPDSADEPPPVGDPGRFLYEPDGAVIRAHLVGAVAAAVDGRLLDPTIAYVTADALVPTPFATAYEVTDVLPFSVPRLRAVLRERGVGVVVVKKRGVDVLPEQLRRDLLKGSRGSAAATVVVTRHGKGRIALLVRPVSPPPPDPAPAA</sequence>
<organism evidence="2 3">
    <name type="scientific">Sporichthya brevicatena</name>
    <dbReference type="NCBI Taxonomy" id="171442"/>
    <lineage>
        <taxon>Bacteria</taxon>
        <taxon>Bacillati</taxon>
        <taxon>Actinomycetota</taxon>
        <taxon>Actinomycetes</taxon>
        <taxon>Sporichthyales</taxon>
        <taxon>Sporichthyaceae</taxon>
        <taxon>Sporichthya</taxon>
    </lineage>
</organism>
<feature type="domain" description="THUMP-like" evidence="1">
    <location>
        <begin position="331"/>
        <end position="405"/>
    </location>
</feature>
<dbReference type="InterPro" id="IPR041497">
    <property type="entry name" value="Thump-like"/>
</dbReference>
<proteinExistence type="predicted"/>
<dbReference type="InterPro" id="IPR029063">
    <property type="entry name" value="SAM-dependent_MTases_sf"/>
</dbReference>
<accession>A0ABN1GL36</accession>
<evidence type="ECO:0000313" key="3">
    <source>
        <dbReference type="Proteomes" id="UP001500957"/>
    </source>
</evidence>
<dbReference type="Gene3D" id="3.40.50.150">
    <property type="entry name" value="Vaccinia Virus protein VP39"/>
    <property type="match status" value="1"/>
</dbReference>
<dbReference type="SUPFAM" id="SSF53335">
    <property type="entry name" value="S-adenosyl-L-methionine-dependent methyltransferases"/>
    <property type="match status" value="1"/>
</dbReference>
<keyword evidence="3" id="KW-1185">Reference proteome</keyword>
<protein>
    <submittedName>
        <fullName evidence="2">Class I SAM-dependent methyltransferase</fullName>
    </submittedName>
</protein>
<comment type="caution">
    <text evidence="2">The sequence shown here is derived from an EMBL/GenBank/DDBJ whole genome shotgun (WGS) entry which is preliminary data.</text>
</comment>
<dbReference type="Proteomes" id="UP001500957">
    <property type="component" value="Unassembled WGS sequence"/>
</dbReference>